<reference evidence="5 6" key="1">
    <citation type="submission" date="2018-10" db="EMBL/GenBank/DDBJ databases">
        <authorList>
            <person name="Li J."/>
        </authorList>
    </citation>
    <scope>NUCLEOTIDE SEQUENCE [LARGE SCALE GENOMIC DNA]</scope>
    <source>
        <strain evidence="5 6">IF 016277</strain>
    </source>
</reference>
<sequence>MCTEWALWPNLGCIIERNLVFEPIPAPADAPARADLIRRIHSTRRIPNPWAGDAARGIPAVRLAELLGEWAEGFDWSVPEERIRAYPWESAGVGTRALRVIHQRAENPDASAVVLLHGWPDSVLRFERVLPLLRDLNVVVPALPGFPYALPLTGEPISTADIAEMVAEAMFALGYDRYVVSGGDVGGTVGEILAATHPESVSALHLTNLAASRVAMIDPAHAHPEEREFAALAGRWRQANGGFVAEQATRPGTVTTMLGDSPAALLAWIGEKLQGWAGSADAFGAADILTWVSAYWFTETAGTALSTYAVPAALPDRIEVPTVYSAFGRDFLSAPREFVQRFVNLAVFSEHNDGGHFAAWEEPAAYVDDLRRAVRLSPAGPAASR</sequence>
<comment type="caution">
    <text evidence="5">The sequence shown here is derived from an EMBL/GenBank/DDBJ whole genome shotgun (WGS) entry which is preliminary data.</text>
</comment>
<dbReference type="PANTHER" id="PTHR21661:SF35">
    <property type="entry name" value="EPOXIDE HYDROLASE"/>
    <property type="match status" value="1"/>
</dbReference>
<dbReference type="Proteomes" id="UP000272503">
    <property type="component" value="Unassembled WGS sequence"/>
</dbReference>
<feature type="active site" description="Proton acceptor" evidence="3">
    <location>
        <position position="356"/>
    </location>
</feature>
<feature type="active site" description="Proton donor" evidence="3">
    <location>
        <position position="308"/>
    </location>
</feature>
<comment type="similarity">
    <text evidence="1">Belongs to the peptidase S33 family.</text>
</comment>
<dbReference type="GO" id="GO:0097176">
    <property type="term" value="P:epoxide metabolic process"/>
    <property type="evidence" value="ECO:0007669"/>
    <property type="project" value="TreeGrafter"/>
</dbReference>
<dbReference type="Pfam" id="PF00561">
    <property type="entry name" value="Abhydrolase_1"/>
    <property type="match status" value="1"/>
</dbReference>
<evidence type="ECO:0000256" key="1">
    <source>
        <dbReference type="ARBA" id="ARBA00010088"/>
    </source>
</evidence>
<feature type="active site" description="Nucleophile" evidence="3">
    <location>
        <position position="184"/>
    </location>
</feature>
<dbReference type="InterPro" id="IPR000073">
    <property type="entry name" value="AB_hydrolase_1"/>
</dbReference>
<evidence type="ECO:0000256" key="3">
    <source>
        <dbReference type="PIRSR" id="PIRSR001112-1"/>
    </source>
</evidence>
<dbReference type="InterPro" id="IPR016292">
    <property type="entry name" value="Epoxide_hydrolase"/>
</dbReference>
<dbReference type="Gene3D" id="3.40.50.1820">
    <property type="entry name" value="alpha/beta hydrolase"/>
    <property type="match status" value="1"/>
</dbReference>
<dbReference type="InterPro" id="IPR029058">
    <property type="entry name" value="AB_hydrolase_fold"/>
</dbReference>
<name>A0A3L7ABR0_9MICO</name>
<dbReference type="EMBL" id="RCUX01000001">
    <property type="protein sequence ID" value="RLP77926.1"/>
    <property type="molecule type" value="Genomic_DNA"/>
</dbReference>
<proteinExistence type="inferred from homology"/>
<dbReference type="PIRSF" id="PIRSF001112">
    <property type="entry name" value="Epoxide_hydrolase"/>
    <property type="match status" value="1"/>
</dbReference>
<feature type="domain" description="AB hydrolase-1" evidence="4">
    <location>
        <begin position="112"/>
        <end position="231"/>
    </location>
</feature>
<evidence type="ECO:0000313" key="5">
    <source>
        <dbReference type="EMBL" id="RLP77926.1"/>
    </source>
</evidence>
<evidence type="ECO:0000259" key="4">
    <source>
        <dbReference type="Pfam" id="PF00561"/>
    </source>
</evidence>
<dbReference type="InterPro" id="IPR000639">
    <property type="entry name" value="Epox_hydrolase-like"/>
</dbReference>
<keyword evidence="6" id="KW-1185">Reference proteome</keyword>
<dbReference type="PANTHER" id="PTHR21661">
    <property type="entry name" value="EPOXIDE HYDROLASE 1-RELATED"/>
    <property type="match status" value="1"/>
</dbReference>
<protein>
    <submittedName>
        <fullName evidence="5">Epoxide hydrolase</fullName>
    </submittedName>
</protein>
<dbReference type="SUPFAM" id="SSF53474">
    <property type="entry name" value="alpha/beta-Hydrolases"/>
    <property type="match status" value="1"/>
</dbReference>
<keyword evidence="2 5" id="KW-0378">Hydrolase</keyword>
<evidence type="ECO:0000313" key="6">
    <source>
        <dbReference type="Proteomes" id="UP000272503"/>
    </source>
</evidence>
<organism evidence="5 6">
    <name type="scientific">Mycetocola tolaasinivorans</name>
    <dbReference type="NCBI Taxonomy" id="76635"/>
    <lineage>
        <taxon>Bacteria</taxon>
        <taxon>Bacillati</taxon>
        <taxon>Actinomycetota</taxon>
        <taxon>Actinomycetes</taxon>
        <taxon>Micrococcales</taxon>
        <taxon>Microbacteriaceae</taxon>
        <taxon>Mycetocola</taxon>
    </lineage>
</organism>
<evidence type="ECO:0000256" key="2">
    <source>
        <dbReference type="ARBA" id="ARBA00022801"/>
    </source>
</evidence>
<dbReference type="PRINTS" id="PR00412">
    <property type="entry name" value="EPOXHYDRLASE"/>
</dbReference>
<dbReference type="AlphaFoldDB" id="A0A3L7ABR0"/>
<gene>
    <name evidence="5" type="ORF">D9V32_00920</name>
</gene>
<accession>A0A3L7ABR0</accession>
<dbReference type="GO" id="GO:0004301">
    <property type="term" value="F:epoxide hydrolase activity"/>
    <property type="evidence" value="ECO:0007669"/>
    <property type="project" value="TreeGrafter"/>
</dbReference>
<dbReference type="OrthoDB" id="27092at2"/>